<dbReference type="EMBL" id="BRYB01006639">
    <property type="protein sequence ID" value="GMI53913.1"/>
    <property type="molecule type" value="Genomic_DNA"/>
</dbReference>
<proteinExistence type="predicted"/>
<dbReference type="PANTHER" id="PTHR34966">
    <property type="entry name" value="OSJNBA0043L24.15 PROTEIN"/>
    <property type="match status" value="1"/>
</dbReference>
<accession>A0ABQ6NB67</accession>
<sequence length="101" mass="10606">MSFNQFMMKVANWLANEVVVKRLANSKAFQSAALRTHLTIEKQREAAKQAMESVVDGAGAGAGKQLPGGGAGAGGMRKPPRGGVLGFFSAFRKEVAKDVGL</sequence>
<reference evidence="1 2" key="1">
    <citation type="journal article" date="2023" name="Commun. Biol.">
        <title>Genome analysis of Parmales, the sister group of diatoms, reveals the evolutionary specialization of diatoms from phago-mixotrophs to photoautotrophs.</title>
        <authorList>
            <person name="Ban H."/>
            <person name="Sato S."/>
            <person name="Yoshikawa S."/>
            <person name="Yamada K."/>
            <person name="Nakamura Y."/>
            <person name="Ichinomiya M."/>
            <person name="Sato N."/>
            <person name="Blanc-Mathieu R."/>
            <person name="Endo H."/>
            <person name="Kuwata A."/>
            <person name="Ogata H."/>
        </authorList>
    </citation>
    <scope>NUCLEOTIDE SEQUENCE [LARGE SCALE GENOMIC DNA]</scope>
</reference>
<dbReference type="Proteomes" id="UP001165060">
    <property type="component" value="Unassembled WGS sequence"/>
</dbReference>
<keyword evidence="2" id="KW-1185">Reference proteome</keyword>
<name>A0ABQ6NB67_9STRA</name>
<gene>
    <name evidence="1" type="ORF">TeGR_g1186</name>
</gene>
<organism evidence="1 2">
    <name type="scientific">Tetraparma gracilis</name>
    <dbReference type="NCBI Taxonomy" id="2962635"/>
    <lineage>
        <taxon>Eukaryota</taxon>
        <taxon>Sar</taxon>
        <taxon>Stramenopiles</taxon>
        <taxon>Ochrophyta</taxon>
        <taxon>Bolidophyceae</taxon>
        <taxon>Parmales</taxon>
        <taxon>Triparmaceae</taxon>
        <taxon>Tetraparma</taxon>
    </lineage>
</organism>
<evidence type="ECO:0000313" key="1">
    <source>
        <dbReference type="EMBL" id="GMI53913.1"/>
    </source>
</evidence>
<protein>
    <submittedName>
        <fullName evidence="1">Uncharacterized protein</fullName>
    </submittedName>
</protein>
<comment type="caution">
    <text evidence="1">The sequence shown here is derived from an EMBL/GenBank/DDBJ whole genome shotgun (WGS) entry which is preliminary data.</text>
</comment>
<evidence type="ECO:0000313" key="2">
    <source>
        <dbReference type="Proteomes" id="UP001165060"/>
    </source>
</evidence>
<dbReference type="PANTHER" id="PTHR34966:SF1">
    <property type="entry name" value="OS04G0508100 PROTEIN"/>
    <property type="match status" value="1"/>
</dbReference>